<dbReference type="PANTHER" id="PTHR21087">
    <property type="entry name" value="SHIKIMATE KINASE"/>
    <property type="match status" value="1"/>
</dbReference>
<dbReference type="Proteomes" id="UP000051445">
    <property type="component" value="Unassembled WGS sequence"/>
</dbReference>
<evidence type="ECO:0000256" key="4">
    <source>
        <dbReference type="ARBA" id="ARBA00022777"/>
    </source>
</evidence>
<keyword evidence="7" id="KW-0963">Cytoplasm</keyword>
<protein>
    <recommendedName>
        <fullName evidence="7">Shikimate kinase</fullName>
        <shortName evidence="7">SK</shortName>
        <ecNumber evidence="7">2.7.1.71</ecNumber>
    </recommendedName>
</protein>
<keyword evidence="6 7" id="KW-0057">Aromatic amino acid biosynthesis</keyword>
<evidence type="ECO:0000256" key="2">
    <source>
        <dbReference type="ARBA" id="ARBA00022679"/>
    </source>
</evidence>
<dbReference type="OrthoDB" id="9800332at2"/>
<dbReference type="STRING" id="1423746.FD27_GL001373"/>
<dbReference type="GO" id="GO:0000287">
    <property type="term" value="F:magnesium ion binding"/>
    <property type="evidence" value="ECO:0007669"/>
    <property type="project" value="UniProtKB-UniRule"/>
</dbReference>
<dbReference type="GO" id="GO:0009423">
    <property type="term" value="P:chorismate biosynthetic process"/>
    <property type="evidence" value="ECO:0007669"/>
    <property type="project" value="UniProtKB-UniRule"/>
</dbReference>
<dbReference type="InterPro" id="IPR027417">
    <property type="entry name" value="P-loop_NTPase"/>
</dbReference>
<organism evidence="8 9">
    <name type="scientific">Limosilactobacillus frumenti DSM 13145</name>
    <dbReference type="NCBI Taxonomy" id="1423746"/>
    <lineage>
        <taxon>Bacteria</taxon>
        <taxon>Bacillati</taxon>
        <taxon>Bacillota</taxon>
        <taxon>Bacilli</taxon>
        <taxon>Lactobacillales</taxon>
        <taxon>Lactobacillaceae</taxon>
        <taxon>Limosilactobacillus</taxon>
    </lineage>
</organism>
<feature type="binding site" evidence="7">
    <location>
        <position position="152"/>
    </location>
    <ligand>
        <name>ATP</name>
        <dbReference type="ChEBI" id="CHEBI:30616"/>
    </ligand>
</feature>
<dbReference type="PRINTS" id="PR01100">
    <property type="entry name" value="SHIKIMTKNASE"/>
</dbReference>
<gene>
    <name evidence="7" type="primary">aroK</name>
    <name evidence="8" type="ORF">FD27_GL001373</name>
</gene>
<proteinExistence type="inferred from homology"/>
<keyword evidence="2 7" id="KW-0808">Transferase</keyword>
<reference evidence="8 9" key="1">
    <citation type="journal article" date="2015" name="Genome Announc.">
        <title>Expanding the biotechnology potential of lactobacilli through comparative genomics of 213 strains and associated genera.</title>
        <authorList>
            <person name="Sun Z."/>
            <person name="Harris H.M."/>
            <person name="McCann A."/>
            <person name="Guo C."/>
            <person name="Argimon S."/>
            <person name="Zhang W."/>
            <person name="Yang X."/>
            <person name="Jeffery I.B."/>
            <person name="Cooney J.C."/>
            <person name="Kagawa T.F."/>
            <person name="Liu W."/>
            <person name="Song Y."/>
            <person name="Salvetti E."/>
            <person name="Wrobel A."/>
            <person name="Rasinkangas P."/>
            <person name="Parkhill J."/>
            <person name="Rea M.C."/>
            <person name="O'Sullivan O."/>
            <person name="Ritari J."/>
            <person name="Douillard F.P."/>
            <person name="Paul Ross R."/>
            <person name="Yang R."/>
            <person name="Briner A.E."/>
            <person name="Felis G.E."/>
            <person name="de Vos W.M."/>
            <person name="Barrangou R."/>
            <person name="Klaenhammer T.R."/>
            <person name="Caufield P.W."/>
            <person name="Cui Y."/>
            <person name="Zhang H."/>
            <person name="O'Toole P.W."/>
        </authorList>
    </citation>
    <scope>NUCLEOTIDE SEQUENCE [LARGE SCALE GENOMIC DNA]</scope>
    <source>
        <strain evidence="8 9">DSM 13145</strain>
    </source>
</reference>
<dbReference type="InterPro" id="IPR031322">
    <property type="entry name" value="Shikimate/glucono_kinase"/>
</dbReference>
<comment type="catalytic activity">
    <reaction evidence="7">
        <text>shikimate + ATP = 3-phosphoshikimate + ADP + H(+)</text>
        <dbReference type="Rhea" id="RHEA:13121"/>
        <dbReference type="ChEBI" id="CHEBI:15378"/>
        <dbReference type="ChEBI" id="CHEBI:30616"/>
        <dbReference type="ChEBI" id="CHEBI:36208"/>
        <dbReference type="ChEBI" id="CHEBI:145989"/>
        <dbReference type="ChEBI" id="CHEBI:456216"/>
        <dbReference type="EC" id="2.7.1.71"/>
    </reaction>
</comment>
<comment type="subcellular location">
    <subcellularLocation>
        <location evidence="7">Cytoplasm</location>
    </subcellularLocation>
</comment>
<keyword evidence="7" id="KW-0479">Metal-binding</keyword>
<dbReference type="PANTHER" id="PTHR21087:SF16">
    <property type="entry name" value="SHIKIMATE KINASE 1, CHLOROPLASTIC"/>
    <property type="match status" value="1"/>
</dbReference>
<comment type="caution">
    <text evidence="8">The sequence shown here is derived from an EMBL/GenBank/DDBJ whole genome shotgun (WGS) entry which is preliminary data.</text>
</comment>
<dbReference type="AlphaFoldDB" id="A0A0R1PAN8"/>
<dbReference type="RefSeq" id="WP_057752439.1">
    <property type="nucleotide sequence ID" value="NZ_AZER01000025.1"/>
</dbReference>
<dbReference type="Pfam" id="PF01202">
    <property type="entry name" value="SKI"/>
    <property type="match status" value="1"/>
</dbReference>
<comment type="cofactor">
    <cofactor evidence="7">
        <name>Mg(2+)</name>
        <dbReference type="ChEBI" id="CHEBI:18420"/>
    </cofactor>
    <text evidence="7">Binds 1 Mg(2+) ion per subunit.</text>
</comment>
<feature type="binding site" evidence="7">
    <location>
        <position position="135"/>
    </location>
    <ligand>
        <name>substrate</name>
    </ligand>
</feature>
<keyword evidence="3 7" id="KW-0547">Nucleotide-binding</keyword>
<evidence type="ECO:0000313" key="8">
    <source>
        <dbReference type="EMBL" id="KRL25987.1"/>
    </source>
</evidence>
<evidence type="ECO:0000256" key="6">
    <source>
        <dbReference type="ARBA" id="ARBA00023141"/>
    </source>
</evidence>
<dbReference type="GO" id="GO:0005524">
    <property type="term" value="F:ATP binding"/>
    <property type="evidence" value="ECO:0007669"/>
    <property type="project" value="UniProtKB-UniRule"/>
</dbReference>
<dbReference type="InterPro" id="IPR000623">
    <property type="entry name" value="Shikimate_kinase/TSH1"/>
</dbReference>
<evidence type="ECO:0000256" key="5">
    <source>
        <dbReference type="ARBA" id="ARBA00022840"/>
    </source>
</evidence>
<keyword evidence="5 7" id="KW-0067">ATP-binding</keyword>
<keyword evidence="4 7" id="KW-0418">Kinase</keyword>
<comment type="subunit">
    <text evidence="7">Monomer.</text>
</comment>
<dbReference type="CDD" id="cd00464">
    <property type="entry name" value="SK"/>
    <property type="match status" value="1"/>
</dbReference>
<dbReference type="GO" id="GO:0009073">
    <property type="term" value="P:aromatic amino acid family biosynthetic process"/>
    <property type="evidence" value="ECO:0007669"/>
    <property type="project" value="UniProtKB-KW"/>
</dbReference>
<evidence type="ECO:0000256" key="3">
    <source>
        <dbReference type="ARBA" id="ARBA00022741"/>
    </source>
</evidence>
<feature type="binding site" evidence="7">
    <location>
        <position position="117"/>
    </location>
    <ligand>
        <name>ATP</name>
        <dbReference type="ChEBI" id="CHEBI:30616"/>
    </ligand>
</feature>
<comment type="similarity">
    <text evidence="7">Belongs to the shikimate kinase family.</text>
</comment>
<dbReference type="PATRIC" id="fig|1423746.3.peg.1402"/>
<keyword evidence="1 7" id="KW-0028">Amino-acid biosynthesis</keyword>
<dbReference type="EMBL" id="AZER01000025">
    <property type="protein sequence ID" value="KRL25987.1"/>
    <property type="molecule type" value="Genomic_DNA"/>
</dbReference>
<feature type="binding site" evidence="7">
    <location>
        <position position="32"/>
    </location>
    <ligand>
        <name>substrate</name>
    </ligand>
</feature>
<dbReference type="SUPFAM" id="SSF52540">
    <property type="entry name" value="P-loop containing nucleoside triphosphate hydrolases"/>
    <property type="match status" value="1"/>
</dbReference>
<feature type="binding site" evidence="7">
    <location>
        <position position="56"/>
    </location>
    <ligand>
        <name>substrate</name>
    </ligand>
</feature>
<name>A0A0R1PAN8_9LACO</name>
<feature type="binding site" evidence="7">
    <location>
        <position position="14"/>
    </location>
    <ligand>
        <name>Mg(2+)</name>
        <dbReference type="ChEBI" id="CHEBI:18420"/>
    </ligand>
</feature>
<feature type="binding site" evidence="7">
    <location>
        <begin position="10"/>
        <end position="15"/>
    </location>
    <ligand>
        <name>ATP</name>
        <dbReference type="ChEBI" id="CHEBI:30616"/>
    </ligand>
</feature>
<comment type="pathway">
    <text evidence="7">Metabolic intermediate biosynthesis; chorismate biosynthesis; chorismate from D-erythrose 4-phosphate and phosphoenolpyruvate: step 5/7.</text>
</comment>
<evidence type="ECO:0000256" key="7">
    <source>
        <dbReference type="HAMAP-Rule" id="MF_00109"/>
    </source>
</evidence>
<accession>A0A0R1PAN8</accession>
<evidence type="ECO:0000256" key="1">
    <source>
        <dbReference type="ARBA" id="ARBA00022605"/>
    </source>
</evidence>
<dbReference type="HAMAP" id="MF_00109">
    <property type="entry name" value="Shikimate_kinase"/>
    <property type="match status" value="1"/>
</dbReference>
<feature type="binding site" evidence="7">
    <location>
        <position position="78"/>
    </location>
    <ligand>
        <name>substrate</name>
    </ligand>
</feature>
<dbReference type="Gene3D" id="3.40.50.300">
    <property type="entry name" value="P-loop containing nucleotide triphosphate hydrolases"/>
    <property type="match status" value="1"/>
</dbReference>
<dbReference type="UniPathway" id="UPA00053">
    <property type="reaction ID" value="UER00088"/>
</dbReference>
<dbReference type="GO" id="GO:0008652">
    <property type="term" value="P:amino acid biosynthetic process"/>
    <property type="evidence" value="ECO:0007669"/>
    <property type="project" value="UniProtKB-KW"/>
</dbReference>
<evidence type="ECO:0000313" key="9">
    <source>
        <dbReference type="Proteomes" id="UP000051445"/>
    </source>
</evidence>
<keyword evidence="7" id="KW-0460">Magnesium</keyword>
<dbReference type="GO" id="GO:0005829">
    <property type="term" value="C:cytosol"/>
    <property type="evidence" value="ECO:0007669"/>
    <property type="project" value="TreeGrafter"/>
</dbReference>
<comment type="function">
    <text evidence="7">Catalyzes the specific phosphorylation of the 3-hydroxyl group of shikimic acid using ATP as a cosubstrate.</text>
</comment>
<sequence>MKVILIGFMGSGKTTVSNLLSDQLNLPVTDLDQAIIDHSQMSIPQIFKRSGEIGFRQIEHQVLLETLQSKDGILATGGGTPLRADNRLKLQEDPAPVILLHASPEETARRIQGSHDRPIANQLDVIGLGKLLAKRQSKYEECADITIDTDGRSPQSIADEIKDIMSN</sequence>
<dbReference type="EC" id="2.7.1.71" evidence="7"/>
<dbReference type="GO" id="GO:0004765">
    <property type="term" value="F:shikimate kinase activity"/>
    <property type="evidence" value="ECO:0007669"/>
    <property type="project" value="UniProtKB-UniRule"/>
</dbReference>
<keyword evidence="9" id="KW-1185">Reference proteome</keyword>